<dbReference type="OrthoDB" id="9852527at2"/>
<evidence type="ECO:0000259" key="3">
    <source>
        <dbReference type="Pfam" id="PF07589"/>
    </source>
</evidence>
<dbReference type="InterPro" id="IPR013424">
    <property type="entry name" value="Ice-binding_C"/>
</dbReference>
<evidence type="ECO:0000313" key="4">
    <source>
        <dbReference type="EMBL" id="PTX49626.1"/>
    </source>
</evidence>
<evidence type="ECO:0000256" key="2">
    <source>
        <dbReference type="SAM" id="SignalP"/>
    </source>
</evidence>
<keyword evidence="1" id="KW-0472">Membrane</keyword>
<keyword evidence="1" id="KW-1133">Transmembrane helix</keyword>
<reference evidence="4 5" key="1">
    <citation type="submission" date="2018-04" db="EMBL/GenBank/DDBJ databases">
        <title>Genomic Encyclopedia of Archaeal and Bacterial Type Strains, Phase II (KMG-II): from individual species to whole genera.</title>
        <authorList>
            <person name="Goeker M."/>
        </authorList>
    </citation>
    <scope>NUCLEOTIDE SEQUENCE [LARGE SCALE GENOMIC DNA]</scope>
    <source>
        <strain evidence="4 5">DSM 29329</strain>
    </source>
</reference>
<dbReference type="Proteomes" id="UP000244069">
    <property type="component" value="Unassembled WGS sequence"/>
</dbReference>
<organism evidence="4 5">
    <name type="scientific">Allosediminivita pacifica</name>
    <dbReference type="NCBI Taxonomy" id="1267769"/>
    <lineage>
        <taxon>Bacteria</taxon>
        <taxon>Pseudomonadati</taxon>
        <taxon>Pseudomonadota</taxon>
        <taxon>Alphaproteobacteria</taxon>
        <taxon>Rhodobacterales</taxon>
        <taxon>Paracoccaceae</taxon>
        <taxon>Allosediminivita</taxon>
    </lineage>
</organism>
<dbReference type="AlphaFoldDB" id="A0A2T6B0L5"/>
<gene>
    <name evidence="4" type="ORF">C8N44_1061</name>
</gene>
<keyword evidence="1" id="KW-0812">Transmembrane</keyword>
<comment type="caution">
    <text evidence="4">The sequence shown here is derived from an EMBL/GenBank/DDBJ whole genome shotgun (WGS) entry which is preliminary data.</text>
</comment>
<dbReference type="Pfam" id="PF07589">
    <property type="entry name" value="PEP-CTERM"/>
    <property type="match status" value="1"/>
</dbReference>
<feature type="signal peptide" evidence="2">
    <location>
        <begin position="1"/>
        <end position="21"/>
    </location>
</feature>
<name>A0A2T6B0L5_9RHOB</name>
<proteinExistence type="predicted"/>
<feature type="domain" description="Ice-binding protein C-terminal" evidence="3">
    <location>
        <begin position="164"/>
        <end position="189"/>
    </location>
</feature>
<evidence type="ECO:0000256" key="1">
    <source>
        <dbReference type="SAM" id="Phobius"/>
    </source>
</evidence>
<dbReference type="EMBL" id="QBKN01000006">
    <property type="protein sequence ID" value="PTX49626.1"/>
    <property type="molecule type" value="Genomic_DNA"/>
</dbReference>
<dbReference type="RefSeq" id="WP_107975252.1">
    <property type="nucleotide sequence ID" value="NZ_BMEZ01000006.1"/>
</dbReference>
<sequence length="192" mass="20546">MFSKILTAVAALALSTAAAGAATLNEADFGEFGDTYDSPTNFSGYSTIIGSSNGSEDFEYFWFDSLQGGSSLDFTLTNAGSGSNMLIRLSATPFTMAEWDWTIQDDEFDAENMEGRELYANQWASEDSYSFLVPEDYDGPVYGFARFYSTNSPSSFTVNANVSAVPLPGALGLMLAGLGAIGVVTRVRRKAA</sequence>
<feature type="chain" id="PRO_5015431618" description="Ice-binding protein C-terminal domain-containing protein" evidence="2">
    <location>
        <begin position="22"/>
        <end position="192"/>
    </location>
</feature>
<protein>
    <recommendedName>
        <fullName evidence="3">Ice-binding protein C-terminal domain-containing protein</fullName>
    </recommendedName>
</protein>
<keyword evidence="5" id="KW-1185">Reference proteome</keyword>
<feature type="transmembrane region" description="Helical" evidence="1">
    <location>
        <begin position="165"/>
        <end position="184"/>
    </location>
</feature>
<evidence type="ECO:0000313" key="5">
    <source>
        <dbReference type="Proteomes" id="UP000244069"/>
    </source>
</evidence>
<keyword evidence="2" id="KW-0732">Signal</keyword>
<accession>A0A2T6B0L5</accession>